<evidence type="ECO:0000256" key="8">
    <source>
        <dbReference type="SAM" id="MobiDB-lite"/>
    </source>
</evidence>
<organism evidence="12 13">
    <name type="scientific">Carex littledalei</name>
    <dbReference type="NCBI Taxonomy" id="544730"/>
    <lineage>
        <taxon>Eukaryota</taxon>
        <taxon>Viridiplantae</taxon>
        <taxon>Streptophyta</taxon>
        <taxon>Embryophyta</taxon>
        <taxon>Tracheophyta</taxon>
        <taxon>Spermatophyta</taxon>
        <taxon>Magnoliopsida</taxon>
        <taxon>Liliopsida</taxon>
        <taxon>Poales</taxon>
        <taxon>Cyperaceae</taxon>
        <taxon>Cyperoideae</taxon>
        <taxon>Cariceae</taxon>
        <taxon>Carex</taxon>
        <taxon>Carex subgen. Euthyceras</taxon>
    </lineage>
</organism>
<feature type="active site" description="Charge relay system" evidence="6 7">
    <location>
        <position position="97"/>
    </location>
</feature>
<feature type="domain" description="Peptidase S8/S53" evidence="9">
    <location>
        <begin position="89"/>
        <end position="550"/>
    </location>
</feature>
<dbReference type="Proteomes" id="UP000623129">
    <property type="component" value="Unassembled WGS sequence"/>
</dbReference>
<dbReference type="PROSITE" id="PS00138">
    <property type="entry name" value="SUBTILASE_SER"/>
    <property type="match status" value="1"/>
</dbReference>
<dbReference type="CDD" id="cd02120">
    <property type="entry name" value="PA_subtilisin_like"/>
    <property type="match status" value="1"/>
</dbReference>
<evidence type="ECO:0000259" key="11">
    <source>
        <dbReference type="Pfam" id="PF17766"/>
    </source>
</evidence>
<evidence type="ECO:0000313" key="13">
    <source>
        <dbReference type="Proteomes" id="UP000623129"/>
    </source>
</evidence>
<dbReference type="PROSITE" id="PS51892">
    <property type="entry name" value="SUBTILASE"/>
    <property type="match status" value="1"/>
</dbReference>
<evidence type="ECO:0000259" key="10">
    <source>
        <dbReference type="Pfam" id="PF05922"/>
    </source>
</evidence>
<dbReference type="InterPro" id="IPR010259">
    <property type="entry name" value="S8pro/Inhibitor_I9"/>
</dbReference>
<dbReference type="SUPFAM" id="SSF52743">
    <property type="entry name" value="Subtilisin-like"/>
    <property type="match status" value="1"/>
</dbReference>
<dbReference type="Pfam" id="PF17766">
    <property type="entry name" value="fn3_6"/>
    <property type="match status" value="1"/>
</dbReference>
<keyword evidence="3" id="KW-0732">Signal</keyword>
<feature type="active site" description="Charge relay system" evidence="6 7">
    <location>
        <position position="172"/>
    </location>
</feature>
<keyword evidence="13" id="KW-1185">Reference proteome</keyword>
<dbReference type="GO" id="GO:0006508">
    <property type="term" value="P:proteolysis"/>
    <property type="evidence" value="ECO:0007669"/>
    <property type="project" value="UniProtKB-KW"/>
</dbReference>
<dbReference type="InterPro" id="IPR037045">
    <property type="entry name" value="S8pro/Inhibitor_I9_sf"/>
</dbReference>
<feature type="compositionally biased region" description="Polar residues" evidence="8">
    <location>
        <begin position="147"/>
        <end position="163"/>
    </location>
</feature>
<name>A0A833QY73_9POAL</name>
<dbReference type="Gene3D" id="3.50.30.30">
    <property type="match status" value="1"/>
</dbReference>
<reference evidence="12" key="1">
    <citation type="submission" date="2020-01" db="EMBL/GenBank/DDBJ databases">
        <title>Genome sequence of Kobresia littledalei, the first chromosome-level genome in the family Cyperaceae.</title>
        <authorList>
            <person name="Qu G."/>
        </authorList>
    </citation>
    <scope>NUCLEOTIDE SEQUENCE</scope>
    <source>
        <strain evidence="12">C.B.Clarke</strain>
        <tissue evidence="12">Leaf</tissue>
    </source>
</reference>
<accession>A0A833QY73</accession>
<dbReference type="FunFam" id="3.40.50.200:FF:000006">
    <property type="entry name" value="Subtilisin-like protease SBT1.5"/>
    <property type="match status" value="1"/>
</dbReference>
<protein>
    <submittedName>
        <fullName evidence="12">Subtilisin-like protease isoform X2</fullName>
    </submittedName>
</protein>
<keyword evidence="2 7" id="KW-0645">Protease</keyword>
<feature type="region of interest" description="Disordered" evidence="8">
    <location>
        <begin position="147"/>
        <end position="178"/>
    </location>
</feature>
<dbReference type="EMBL" id="SWLB01000017">
    <property type="protein sequence ID" value="KAF3327053.1"/>
    <property type="molecule type" value="Genomic_DNA"/>
</dbReference>
<dbReference type="Gene3D" id="3.30.70.80">
    <property type="entry name" value="Peptidase S8 propeptide/proteinase inhibitor I9"/>
    <property type="match status" value="1"/>
</dbReference>
<dbReference type="AlphaFoldDB" id="A0A833QY73"/>
<feature type="domain" description="Inhibitor I9" evidence="10">
    <location>
        <begin position="14"/>
        <end position="64"/>
    </location>
</feature>
<dbReference type="InterPro" id="IPR000209">
    <property type="entry name" value="Peptidase_S8/S53_dom"/>
</dbReference>
<gene>
    <name evidence="12" type="ORF">FCM35_KLT07171</name>
</gene>
<evidence type="ECO:0000256" key="7">
    <source>
        <dbReference type="PROSITE-ProRule" id="PRU01240"/>
    </source>
</evidence>
<evidence type="ECO:0000256" key="5">
    <source>
        <dbReference type="ARBA" id="ARBA00022825"/>
    </source>
</evidence>
<evidence type="ECO:0000313" key="12">
    <source>
        <dbReference type="EMBL" id="KAF3327053.1"/>
    </source>
</evidence>
<evidence type="ECO:0000259" key="9">
    <source>
        <dbReference type="Pfam" id="PF00082"/>
    </source>
</evidence>
<dbReference type="PANTHER" id="PTHR10795">
    <property type="entry name" value="PROPROTEIN CONVERTASE SUBTILISIN/KEXIN"/>
    <property type="match status" value="1"/>
</dbReference>
<dbReference type="CDD" id="cd04852">
    <property type="entry name" value="Peptidases_S8_3"/>
    <property type="match status" value="1"/>
</dbReference>
<keyword evidence="5 7" id="KW-0720">Serine protease</keyword>
<dbReference type="PRINTS" id="PR00723">
    <property type="entry name" value="SUBTILISIN"/>
</dbReference>
<dbReference type="InterPro" id="IPR045051">
    <property type="entry name" value="SBT"/>
</dbReference>
<dbReference type="InterPro" id="IPR041469">
    <property type="entry name" value="Subtilisin-like_FN3"/>
</dbReference>
<evidence type="ECO:0000256" key="4">
    <source>
        <dbReference type="ARBA" id="ARBA00022801"/>
    </source>
</evidence>
<sequence>MWSTWGVHLRIKHQNEEQERVSLTQSYHHAFVGFSALLTEKEAALLSGHEDVISVFPDRVLELHTTRSWDFLNSESGLRSERLSKRASSDVIIGIVDTGIWPESPSFSDVGMTEVPTRWKGVCMEASDFKKTDCNRKLIGARFYSNQAESTQASPPSNKTTAVGSPRDSVGHGTHTASTAAGTAITDANYYGLAQGTAKGGSPSNRIAIYKACSLGGCSGSALLKAIDDAVNDGVDVISISIGMSSVFQADFLSDPISIGAFHANQRGVLVICSGGNDGPEPFTVVNTAPWIVTVVASSIDRSFQSNIQLGNGVVLKGSSINFSNLTSSVQYPLVLGSEVAAQYTPVAEASNCYPGSLDVDKTKGKIVVCVSTDSTVSRKVKRLVAEDARAKGLILIDESTKGVPFDSGNFAFSQVGSDAGSQILAYINSTKSATAVILPTADVKDFKPAPEVAYFSSRGPGGLSEGILKPDIMAPGVSILAASIPSTDAGTVPSGKKPSNFAIKSGTSMACPHVAGSAAFIKSAHRAWSPSMIRSALMTTALTNSNNGKPLTTSLGANANYHDTGAGEISPLRALSPGLVYETTPQDYLQFLCYYGYKEQLIRKVSGTNFSCSSAGPSPDLISNMNYPSISIPRLSKKKPVTVTRTLTNVGPHNSTYGATIEAPEGVSVNISPEKLIFGNRWLKASYQISFSDSGAPKGYSYGSVTWSDGAHSVRTGFAVNVL</sequence>
<evidence type="ECO:0000256" key="1">
    <source>
        <dbReference type="ARBA" id="ARBA00011073"/>
    </source>
</evidence>
<feature type="active site" description="Charge relay system" evidence="6 7">
    <location>
        <position position="509"/>
    </location>
</feature>
<feature type="domain" description="Subtilisin-like protease fibronectin type-III" evidence="11">
    <location>
        <begin position="625"/>
        <end position="721"/>
    </location>
</feature>
<evidence type="ECO:0000256" key="2">
    <source>
        <dbReference type="ARBA" id="ARBA00022670"/>
    </source>
</evidence>
<dbReference type="Gene3D" id="3.40.50.200">
    <property type="entry name" value="Peptidase S8/S53 domain"/>
    <property type="match status" value="1"/>
</dbReference>
<proteinExistence type="inferred from homology"/>
<dbReference type="InterPro" id="IPR034197">
    <property type="entry name" value="Peptidases_S8_3"/>
</dbReference>
<dbReference type="InterPro" id="IPR023828">
    <property type="entry name" value="Peptidase_S8_Ser-AS"/>
</dbReference>
<evidence type="ECO:0000256" key="6">
    <source>
        <dbReference type="PIRSR" id="PIRSR615500-1"/>
    </source>
</evidence>
<dbReference type="Pfam" id="PF05922">
    <property type="entry name" value="Inhibitor_I9"/>
    <property type="match status" value="1"/>
</dbReference>
<dbReference type="GO" id="GO:0004252">
    <property type="term" value="F:serine-type endopeptidase activity"/>
    <property type="evidence" value="ECO:0007669"/>
    <property type="project" value="UniProtKB-UniRule"/>
</dbReference>
<comment type="caution">
    <text evidence="12">The sequence shown here is derived from an EMBL/GenBank/DDBJ whole genome shotgun (WGS) entry which is preliminary data.</text>
</comment>
<evidence type="ECO:0000256" key="3">
    <source>
        <dbReference type="ARBA" id="ARBA00022729"/>
    </source>
</evidence>
<dbReference type="Gene3D" id="2.60.40.2310">
    <property type="match status" value="1"/>
</dbReference>
<keyword evidence="4 7" id="KW-0378">Hydrolase</keyword>
<dbReference type="OrthoDB" id="10256524at2759"/>
<dbReference type="InterPro" id="IPR036852">
    <property type="entry name" value="Peptidase_S8/S53_dom_sf"/>
</dbReference>
<dbReference type="Pfam" id="PF00082">
    <property type="entry name" value="Peptidase_S8"/>
    <property type="match status" value="1"/>
</dbReference>
<comment type="similarity">
    <text evidence="1 7">Belongs to the peptidase S8 family.</text>
</comment>
<dbReference type="InterPro" id="IPR015500">
    <property type="entry name" value="Peptidase_S8_subtilisin-rel"/>
</dbReference>